<comment type="caution">
    <text evidence="2">The sequence shown here is derived from an EMBL/GenBank/DDBJ whole genome shotgun (WGS) entry which is preliminary data.</text>
</comment>
<evidence type="ECO:0000313" key="2">
    <source>
        <dbReference type="EMBL" id="GER34887.1"/>
    </source>
</evidence>
<keyword evidence="3" id="KW-1185">Reference proteome</keyword>
<proteinExistence type="predicted"/>
<protein>
    <submittedName>
        <fullName evidence="2">Aldolase-type TIM barrel family protein</fullName>
    </submittedName>
</protein>
<evidence type="ECO:0000256" key="1">
    <source>
        <dbReference type="SAM" id="MobiDB-lite"/>
    </source>
</evidence>
<organism evidence="2 3">
    <name type="scientific">Striga asiatica</name>
    <name type="common">Asiatic witchweed</name>
    <name type="synonym">Buchnera asiatica</name>
    <dbReference type="NCBI Taxonomy" id="4170"/>
    <lineage>
        <taxon>Eukaryota</taxon>
        <taxon>Viridiplantae</taxon>
        <taxon>Streptophyta</taxon>
        <taxon>Embryophyta</taxon>
        <taxon>Tracheophyta</taxon>
        <taxon>Spermatophyta</taxon>
        <taxon>Magnoliopsida</taxon>
        <taxon>eudicotyledons</taxon>
        <taxon>Gunneridae</taxon>
        <taxon>Pentapetalae</taxon>
        <taxon>asterids</taxon>
        <taxon>lamiids</taxon>
        <taxon>Lamiales</taxon>
        <taxon>Orobanchaceae</taxon>
        <taxon>Buchnereae</taxon>
        <taxon>Striga</taxon>
    </lineage>
</organism>
<sequence>MDALRKTNTRIPPECSTAYSSTTTCRQHNERERRYTPYSWSAASDQHRYEQGYLRHRLLGATETAVNTFQASALPAVLRSLRPPLALPAGEEGQEICPEKDVSTGVLSTVS</sequence>
<accession>A0A5A7PRJ9</accession>
<feature type="region of interest" description="Disordered" evidence="1">
    <location>
        <begin position="88"/>
        <end position="111"/>
    </location>
</feature>
<reference evidence="3" key="1">
    <citation type="journal article" date="2019" name="Curr. Biol.">
        <title>Genome Sequence of Striga asiatica Provides Insight into the Evolution of Plant Parasitism.</title>
        <authorList>
            <person name="Yoshida S."/>
            <person name="Kim S."/>
            <person name="Wafula E.K."/>
            <person name="Tanskanen J."/>
            <person name="Kim Y.M."/>
            <person name="Honaas L."/>
            <person name="Yang Z."/>
            <person name="Spallek T."/>
            <person name="Conn C.E."/>
            <person name="Ichihashi Y."/>
            <person name="Cheong K."/>
            <person name="Cui S."/>
            <person name="Der J.P."/>
            <person name="Gundlach H."/>
            <person name="Jiao Y."/>
            <person name="Hori C."/>
            <person name="Ishida J.K."/>
            <person name="Kasahara H."/>
            <person name="Kiba T."/>
            <person name="Kim M.S."/>
            <person name="Koo N."/>
            <person name="Laohavisit A."/>
            <person name="Lee Y.H."/>
            <person name="Lumba S."/>
            <person name="McCourt P."/>
            <person name="Mortimer J.C."/>
            <person name="Mutuku J.M."/>
            <person name="Nomura T."/>
            <person name="Sasaki-Sekimoto Y."/>
            <person name="Seto Y."/>
            <person name="Wang Y."/>
            <person name="Wakatake T."/>
            <person name="Sakakibara H."/>
            <person name="Demura T."/>
            <person name="Yamaguchi S."/>
            <person name="Yoneyama K."/>
            <person name="Manabe R.I."/>
            <person name="Nelson D.C."/>
            <person name="Schulman A.H."/>
            <person name="Timko M.P."/>
            <person name="dePamphilis C.W."/>
            <person name="Choi D."/>
            <person name="Shirasu K."/>
        </authorList>
    </citation>
    <scope>NUCLEOTIDE SEQUENCE [LARGE SCALE GENOMIC DNA]</scope>
    <source>
        <strain evidence="3">cv. UVA1</strain>
    </source>
</reference>
<dbReference type="Proteomes" id="UP000325081">
    <property type="component" value="Unassembled WGS sequence"/>
</dbReference>
<dbReference type="AlphaFoldDB" id="A0A5A7PRJ9"/>
<feature type="region of interest" description="Disordered" evidence="1">
    <location>
        <begin position="1"/>
        <end position="22"/>
    </location>
</feature>
<gene>
    <name evidence="2" type="ORF">STAS_11146</name>
</gene>
<evidence type="ECO:0000313" key="3">
    <source>
        <dbReference type="Proteomes" id="UP000325081"/>
    </source>
</evidence>
<dbReference type="EMBL" id="BKCP01004960">
    <property type="protein sequence ID" value="GER34887.1"/>
    <property type="molecule type" value="Genomic_DNA"/>
</dbReference>
<name>A0A5A7PRJ9_STRAF</name>